<dbReference type="InterPro" id="IPR013324">
    <property type="entry name" value="RNA_pol_sigma_r3/r4-like"/>
</dbReference>
<feature type="domain" description="RNA polymerase sigma factor 70 region 4 type 2" evidence="6">
    <location>
        <begin position="128"/>
        <end position="179"/>
    </location>
</feature>
<dbReference type="SUPFAM" id="SSF88659">
    <property type="entry name" value="Sigma3 and sigma4 domains of RNA polymerase sigma factors"/>
    <property type="match status" value="1"/>
</dbReference>
<keyword evidence="4" id="KW-0804">Transcription</keyword>
<dbReference type="GO" id="GO:0016987">
    <property type="term" value="F:sigma factor activity"/>
    <property type="evidence" value="ECO:0007669"/>
    <property type="project" value="UniProtKB-KW"/>
</dbReference>
<keyword evidence="3" id="KW-0731">Sigma factor</keyword>
<dbReference type="Proteomes" id="UP000278962">
    <property type="component" value="Unassembled WGS sequence"/>
</dbReference>
<evidence type="ECO:0000259" key="5">
    <source>
        <dbReference type="Pfam" id="PF04542"/>
    </source>
</evidence>
<evidence type="ECO:0000313" key="8">
    <source>
        <dbReference type="Proteomes" id="UP000278962"/>
    </source>
</evidence>
<evidence type="ECO:0000256" key="4">
    <source>
        <dbReference type="ARBA" id="ARBA00023163"/>
    </source>
</evidence>
<keyword evidence="2" id="KW-0805">Transcription regulation</keyword>
<evidence type="ECO:0000256" key="2">
    <source>
        <dbReference type="ARBA" id="ARBA00023015"/>
    </source>
</evidence>
<dbReference type="PANTHER" id="PTHR43133:SF62">
    <property type="entry name" value="RNA POLYMERASE SIGMA FACTOR SIGZ"/>
    <property type="match status" value="1"/>
</dbReference>
<protein>
    <submittedName>
        <fullName evidence="7">RNA polymerase sigma-70 factor (ECF subfamily)</fullName>
    </submittedName>
</protein>
<dbReference type="Gene3D" id="1.10.1740.10">
    <property type="match status" value="1"/>
</dbReference>
<gene>
    <name evidence="7" type="ORF">C8N24_4164</name>
</gene>
<dbReference type="AlphaFoldDB" id="A0A660KYY4"/>
<dbReference type="CDD" id="cd06171">
    <property type="entry name" value="Sigma70_r4"/>
    <property type="match status" value="1"/>
</dbReference>
<dbReference type="InterPro" id="IPR007627">
    <property type="entry name" value="RNA_pol_sigma70_r2"/>
</dbReference>
<dbReference type="InterPro" id="IPR039425">
    <property type="entry name" value="RNA_pol_sigma-70-like"/>
</dbReference>
<comment type="similarity">
    <text evidence="1">Belongs to the sigma-70 factor family. ECF subfamily.</text>
</comment>
<keyword evidence="8" id="KW-1185">Reference proteome</keyword>
<name>A0A660KYY4_9ACTN</name>
<dbReference type="Gene3D" id="1.10.10.10">
    <property type="entry name" value="Winged helix-like DNA-binding domain superfamily/Winged helix DNA-binding domain"/>
    <property type="match status" value="1"/>
</dbReference>
<dbReference type="InterPro" id="IPR013325">
    <property type="entry name" value="RNA_pol_sigma_r2"/>
</dbReference>
<proteinExistence type="inferred from homology"/>
<organism evidence="7 8">
    <name type="scientific">Solirubrobacter pauli</name>
    <dbReference type="NCBI Taxonomy" id="166793"/>
    <lineage>
        <taxon>Bacteria</taxon>
        <taxon>Bacillati</taxon>
        <taxon>Actinomycetota</taxon>
        <taxon>Thermoleophilia</taxon>
        <taxon>Solirubrobacterales</taxon>
        <taxon>Solirubrobacteraceae</taxon>
        <taxon>Solirubrobacter</taxon>
    </lineage>
</organism>
<accession>A0A660KYY4</accession>
<evidence type="ECO:0000256" key="3">
    <source>
        <dbReference type="ARBA" id="ARBA00023082"/>
    </source>
</evidence>
<comment type="caution">
    <text evidence="7">The sequence shown here is derived from an EMBL/GenBank/DDBJ whole genome shotgun (WGS) entry which is preliminary data.</text>
</comment>
<dbReference type="EMBL" id="RBIL01000002">
    <property type="protein sequence ID" value="RKQ86154.1"/>
    <property type="molecule type" value="Genomic_DNA"/>
</dbReference>
<dbReference type="RefSeq" id="WP_170179272.1">
    <property type="nucleotide sequence ID" value="NZ_RBIL01000002.1"/>
</dbReference>
<dbReference type="InterPro" id="IPR013249">
    <property type="entry name" value="RNA_pol_sigma70_r4_t2"/>
</dbReference>
<dbReference type="GO" id="GO:0003677">
    <property type="term" value="F:DNA binding"/>
    <property type="evidence" value="ECO:0007669"/>
    <property type="project" value="InterPro"/>
</dbReference>
<evidence type="ECO:0000256" key="1">
    <source>
        <dbReference type="ARBA" id="ARBA00010641"/>
    </source>
</evidence>
<dbReference type="Pfam" id="PF08281">
    <property type="entry name" value="Sigma70_r4_2"/>
    <property type="match status" value="1"/>
</dbReference>
<dbReference type="InterPro" id="IPR036388">
    <property type="entry name" value="WH-like_DNA-bd_sf"/>
</dbReference>
<reference evidence="7 8" key="1">
    <citation type="submission" date="2018-10" db="EMBL/GenBank/DDBJ databases">
        <title>Genomic Encyclopedia of Archaeal and Bacterial Type Strains, Phase II (KMG-II): from individual species to whole genera.</title>
        <authorList>
            <person name="Goeker M."/>
        </authorList>
    </citation>
    <scope>NUCLEOTIDE SEQUENCE [LARGE SCALE GENOMIC DNA]</scope>
    <source>
        <strain evidence="7 8">DSM 14954</strain>
    </source>
</reference>
<dbReference type="Pfam" id="PF04542">
    <property type="entry name" value="Sigma70_r2"/>
    <property type="match status" value="1"/>
</dbReference>
<evidence type="ECO:0000259" key="6">
    <source>
        <dbReference type="Pfam" id="PF08281"/>
    </source>
</evidence>
<feature type="domain" description="RNA polymerase sigma-70 region 2" evidence="5">
    <location>
        <begin position="26"/>
        <end position="91"/>
    </location>
</feature>
<dbReference type="NCBIfam" id="TIGR02937">
    <property type="entry name" value="sigma70-ECF"/>
    <property type="match status" value="1"/>
</dbReference>
<sequence>MTYEVLCDAELIRRVADRDRQAFGELYARHAVAMGATARRVCRRPELAEDATQEAFLSLWRDAGGFSPRAGAPTAWVHTIVHNRSVDVLRRVLAAERRSEHDDLELSLLPSLAPSSHDAARARECEARLADAVAALPDAQREAIELAYYDGLSQREIADRLALPLGTVKGRVRLALKRLALDEDVRALTR</sequence>
<dbReference type="InterPro" id="IPR014284">
    <property type="entry name" value="RNA_pol_sigma-70_dom"/>
</dbReference>
<evidence type="ECO:0000313" key="7">
    <source>
        <dbReference type="EMBL" id="RKQ86154.1"/>
    </source>
</evidence>
<dbReference type="GO" id="GO:0006352">
    <property type="term" value="P:DNA-templated transcription initiation"/>
    <property type="evidence" value="ECO:0007669"/>
    <property type="project" value="InterPro"/>
</dbReference>
<dbReference type="PANTHER" id="PTHR43133">
    <property type="entry name" value="RNA POLYMERASE ECF-TYPE SIGMA FACTO"/>
    <property type="match status" value="1"/>
</dbReference>
<dbReference type="SUPFAM" id="SSF88946">
    <property type="entry name" value="Sigma2 domain of RNA polymerase sigma factors"/>
    <property type="match status" value="1"/>
</dbReference>